<dbReference type="STRING" id="31234.E3NVM3"/>
<dbReference type="OMA" id="YQSWFED"/>
<dbReference type="PANTHER" id="PTHR36159:SF1">
    <property type="entry name" value="RETROVIRUS-RELATED POL POLYPROTEIN FROM TRANSPOSON 412-LIKE PROTEIN"/>
    <property type="match status" value="1"/>
</dbReference>
<evidence type="ECO:0008006" key="3">
    <source>
        <dbReference type="Google" id="ProtNLM"/>
    </source>
</evidence>
<dbReference type="HOGENOM" id="CLU_021608_0_0_1"/>
<dbReference type="InParanoid" id="E3NVM3"/>
<dbReference type="Proteomes" id="UP000008281">
    <property type="component" value="Unassembled WGS sequence"/>
</dbReference>
<name>E3NVM3_CAERE</name>
<dbReference type="AlphaFoldDB" id="E3NVM3"/>
<sequence>MAKLIESKSAPSAPSNICLFDTPPSQVAFTKGTWMTYTTTNAINSKGPYVFNVYDSAHFFQLNKTYVSFKLKLKNAEEDPDTPPIQYTNFIGATFFDQVKVTFNNVPVYDSDYYAYKSYIQTLLGENTETKEGFLSTAGWRDPNSKDARVLTTKSELDLYAPLLLECFQTDRLLIPHVDIQLTLYRNSDAFCLQSSKDTKAELEIFDLKLHMRAIDVVPSATLALENRLRTAPAQYPFTLSKVKIIGVPEGRFELPFSTIYHDIVPRRIIIGLLNPNADVTKDSLEFPHFDVSEIQLNAGGNAYPPQPIQCDFENKSYAQALARLYDELGCVSNKTCPCITYKMFRSGHTFFVFNIAPIDTSNSWELVQAGCTQLLLRFKKSPRWRAE</sequence>
<protein>
    <recommendedName>
        <fullName evidence="3">PAZ domain-containing protein</fullName>
    </recommendedName>
</protein>
<feature type="non-terminal residue" evidence="1">
    <location>
        <position position="388"/>
    </location>
</feature>
<evidence type="ECO:0000313" key="1">
    <source>
        <dbReference type="EMBL" id="EFO98746.1"/>
    </source>
</evidence>
<proteinExistence type="predicted"/>
<evidence type="ECO:0000313" key="2">
    <source>
        <dbReference type="Proteomes" id="UP000008281"/>
    </source>
</evidence>
<accession>E3NVM3</accession>
<dbReference type="eggNOG" id="ENOG502R501">
    <property type="taxonomic scope" value="Eukaryota"/>
</dbReference>
<dbReference type="PANTHER" id="PTHR36159">
    <property type="entry name" value="PROTEIN CBG23766"/>
    <property type="match status" value="1"/>
</dbReference>
<organism evidence="2">
    <name type="scientific">Caenorhabditis remanei</name>
    <name type="common">Caenorhabditis vulgaris</name>
    <dbReference type="NCBI Taxonomy" id="31234"/>
    <lineage>
        <taxon>Eukaryota</taxon>
        <taxon>Metazoa</taxon>
        <taxon>Ecdysozoa</taxon>
        <taxon>Nematoda</taxon>
        <taxon>Chromadorea</taxon>
        <taxon>Rhabditida</taxon>
        <taxon>Rhabditina</taxon>
        <taxon>Rhabditomorpha</taxon>
        <taxon>Rhabditoidea</taxon>
        <taxon>Rhabditidae</taxon>
        <taxon>Peloderinae</taxon>
        <taxon>Caenorhabditis</taxon>
    </lineage>
</organism>
<gene>
    <name evidence="1" type="ORF">CRE_13237</name>
</gene>
<dbReference type="OrthoDB" id="5828307at2759"/>
<keyword evidence="2" id="KW-1185">Reference proteome</keyword>
<dbReference type="EMBL" id="DS271035">
    <property type="protein sequence ID" value="EFO98746.1"/>
    <property type="molecule type" value="Genomic_DNA"/>
</dbReference>
<reference evidence="1" key="1">
    <citation type="submission" date="2007-07" db="EMBL/GenBank/DDBJ databases">
        <title>PCAP assembly of the Caenorhabditis remanei genome.</title>
        <authorList>
            <consortium name="The Caenorhabditis remanei Sequencing Consortium"/>
            <person name="Wilson R.K."/>
        </authorList>
    </citation>
    <scope>NUCLEOTIDE SEQUENCE [LARGE SCALE GENOMIC DNA]</scope>
    <source>
        <strain evidence="1">PB4641</strain>
    </source>
</reference>